<name>A0AA38SUA3_9ASTR</name>
<keyword evidence="3" id="KW-1185">Reference proteome</keyword>
<dbReference type="EMBL" id="JARYMX010000007">
    <property type="protein sequence ID" value="KAJ9542056.1"/>
    <property type="molecule type" value="Genomic_DNA"/>
</dbReference>
<dbReference type="InterPro" id="IPR015915">
    <property type="entry name" value="Kelch-typ_b-propeller"/>
</dbReference>
<dbReference type="Pfam" id="PF07734">
    <property type="entry name" value="FBA_1"/>
    <property type="match status" value="1"/>
</dbReference>
<organism evidence="2 3">
    <name type="scientific">Centaurea solstitialis</name>
    <name type="common">yellow star-thistle</name>
    <dbReference type="NCBI Taxonomy" id="347529"/>
    <lineage>
        <taxon>Eukaryota</taxon>
        <taxon>Viridiplantae</taxon>
        <taxon>Streptophyta</taxon>
        <taxon>Embryophyta</taxon>
        <taxon>Tracheophyta</taxon>
        <taxon>Spermatophyta</taxon>
        <taxon>Magnoliopsida</taxon>
        <taxon>eudicotyledons</taxon>
        <taxon>Gunneridae</taxon>
        <taxon>Pentapetalae</taxon>
        <taxon>asterids</taxon>
        <taxon>campanulids</taxon>
        <taxon>Asterales</taxon>
        <taxon>Asteraceae</taxon>
        <taxon>Carduoideae</taxon>
        <taxon>Cardueae</taxon>
        <taxon>Centaureinae</taxon>
        <taxon>Centaurea</taxon>
    </lineage>
</organism>
<evidence type="ECO:0000313" key="3">
    <source>
        <dbReference type="Proteomes" id="UP001172457"/>
    </source>
</evidence>
<dbReference type="AlphaFoldDB" id="A0AA38SUA3"/>
<reference evidence="2" key="1">
    <citation type="submission" date="2023-03" db="EMBL/GenBank/DDBJ databases">
        <title>Chromosome-scale reference genome and RAD-based genetic map of yellow starthistle (Centaurea solstitialis) reveal putative structural variation and QTLs associated with invader traits.</title>
        <authorList>
            <person name="Reatini B."/>
            <person name="Cang F.A."/>
            <person name="Jiang Q."/>
            <person name="Mckibben M.T.W."/>
            <person name="Barker M.S."/>
            <person name="Rieseberg L.H."/>
            <person name="Dlugosch K.M."/>
        </authorList>
    </citation>
    <scope>NUCLEOTIDE SEQUENCE</scope>
    <source>
        <strain evidence="2">CAN-66</strain>
        <tissue evidence="2">Leaf</tissue>
    </source>
</reference>
<dbReference type="Proteomes" id="UP001172457">
    <property type="component" value="Chromosome 7"/>
</dbReference>
<gene>
    <name evidence="2" type="ORF">OSB04_028562</name>
</gene>
<protein>
    <recommendedName>
        <fullName evidence="1">F-box associated beta-propeller type 1 domain-containing protein</fullName>
    </recommendedName>
</protein>
<dbReference type="SUPFAM" id="SSF50965">
    <property type="entry name" value="Galactose oxidase, central domain"/>
    <property type="match status" value="1"/>
</dbReference>
<evidence type="ECO:0000259" key="1">
    <source>
        <dbReference type="Pfam" id="PF07734"/>
    </source>
</evidence>
<dbReference type="NCBIfam" id="TIGR01640">
    <property type="entry name" value="F_box_assoc_1"/>
    <property type="match status" value="1"/>
</dbReference>
<feature type="domain" description="F-box associated beta-propeller type 1" evidence="1">
    <location>
        <begin position="79"/>
        <end position="212"/>
    </location>
</feature>
<dbReference type="InterPro" id="IPR050796">
    <property type="entry name" value="SCF_F-box_component"/>
</dbReference>
<dbReference type="InterPro" id="IPR006527">
    <property type="entry name" value="F-box-assoc_dom_typ1"/>
</dbReference>
<feature type="non-terminal residue" evidence="2">
    <location>
        <position position="1"/>
    </location>
</feature>
<dbReference type="PANTHER" id="PTHR31672">
    <property type="entry name" value="BNACNNG10540D PROTEIN"/>
    <property type="match status" value="1"/>
</dbReference>
<dbReference type="Gene3D" id="2.120.10.80">
    <property type="entry name" value="Kelch-type beta propeller"/>
    <property type="match status" value="1"/>
</dbReference>
<accession>A0AA38SUA3</accession>
<dbReference type="PANTHER" id="PTHR31672:SF13">
    <property type="entry name" value="F-BOX PROTEIN CPR30-LIKE"/>
    <property type="match status" value="1"/>
</dbReference>
<dbReference type="InterPro" id="IPR017451">
    <property type="entry name" value="F-box-assoc_interact_dom"/>
</dbReference>
<comment type="caution">
    <text evidence="2">The sequence shown here is derived from an EMBL/GenBank/DDBJ whole genome shotgun (WGS) entry which is preliminary data.</text>
</comment>
<sequence>MHLHHVNDQNHHRLLILPTTNLCRYFRTIDCETPEAGLSANRSVPFEANSNEMSIISSLNGLTLSKYISHGIRYELYYSCCDDDYRLLCLTLHSDAYIYSLNSDSWRKVELPSCPPLQHLMSSCLLNENLYFLEQSRKAPHLWSYLILRFNTSTEKFTKIAAPSLRDVTKYCFSLTVVSGCVYLCASSKEHSWDELELWKMDRDGEWTKVTTKEVWRYTPTLTDDPMKILWGGKFVETIVSLS</sequence>
<evidence type="ECO:0000313" key="2">
    <source>
        <dbReference type="EMBL" id="KAJ9542056.1"/>
    </source>
</evidence>
<proteinExistence type="predicted"/>
<dbReference type="InterPro" id="IPR011043">
    <property type="entry name" value="Gal_Oxase/kelch_b-propeller"/>
</dbReference>